<protein>
    <submittedName>
        <fullName evidence="1">Rha family transcriptional regulator</fullName>
    </submittedName>
</protein>
<accession>A0ABU5I0F9</accession>
<evidence type="ECO:0000313" key="2">
    <source>
        <dbReference type="Proteomes" id="UP001294412"/>
    </source>
</evidence>
<dbReference type="InterPro" id="IPR014054">
    <property type="entry name" value="Phage_regulatory_Rha"/>
</dbReference>
<reference evidence="1 2" key="1">
    <citation type="submission" date="2023-12" db="EMBL/GenBank/DDBJ databases">
        <title>Description of Novel Strain Fulvimarina sp. 2208YS6-2-32 isolated from Uroteuthis (Photololigo) edulis.</title>
        <authorList>
            <person name="Park J.-S."/>
        </authorList>
    </citation>
    <scope>NUCLEOTIDE SEQUENCE [LARGE SCALE GENOMIC DNA]</scope>
    <source>
        <strain evidence="1 2">2208YS6-2-32</strain>
    </source>
</reference>
<sequence length="316" mass="35333">MELALPTPAAPVVFVKNGSTFANSRDVAKTFEKQHSHVLRAYDRLECSAEFNRSNYGLVDYRDEKGELRRSIDMTRDGFVFIVFGFTGSRAAKFKEDYIAEFNRMEAELREGAKPALSVNQQLRIVAEARKTLGVEAAARVWADVGLPMPASEERFAPDADVADDDKDAARVYAAIARTGSATYREVYRRCKPLDAHRLRIVLDELQQAGRIVCETKGRGAGWPLRTYHPVKPNGKRIAAPNEADRIDQMIFKATRVSGGASKTAIYRVARQRGWSNETLMDRINSLVRDGLLRVSYFHHGPSGGRPLTIYHASAQ</sequence>
<proteinExistence type="predicted"/>
<dbReference type="NCBIfam" id="TIGR02681">
    <property type="entry name" value="phage_pRha"/>
    <property type="match status" value="1"/>
</dbReference>
<evidence type="ECO:0000313" key="1">
    <source>
        <dbReference type="EMBL" id="MDY8108294.1"/>
    </source>
</evidence>
<dbReference type="EMBL" id="JAXLPB010000001">
    <property type="protein sequence ID" value="MDY8108294.1"/>
    <property type="molecule type" value="Genomic_DNA"/>
</dbReference>
<organism evidence="1 2">
    <name type="scientific">Fulvimarina uroteuthidis</name>
    <dbReference type="NCBI Taxonomy" id="3098149"/>
    <lineage>
        <taxon>Bacteria</taxon>
        <taxon>Pseudomonadati</taxon>
        <taxon>Pseudomonadota</taxon>
        <taxon>Alphaproteobacteria</taxon>
        <taxon>Hyphomicrobiales</taxon>
        <taxon>Aurantimonadaceae</taxon>
        <taxon>Fulvimarina</taxon>
    </lineage>
</organism>
<gene>
    <name evidence="1" type="ORF">U0C82_03905</name>
</gene>
<dbReference type="Proteomes" id="UP001294412">
    <property type="component" value="Unassembled WGS sequence"/>
</dbReference>
<comment type="caution">
    <text evidence="1">The sequence shown here is derived from an EMBL/GenBank/DDBJ whole genome shotgun (WGS) entry which is preliminary data.</text>
</comment>
<dbReference type="RefSeq" id="WP_322185743.1">
    <property type="nucleotide sequence ID" value="NZ_JAXLPB010000001.1"/>
</dbReference>
<dbReference type="Pfam" id="PF09669">
    <property type="entry name" value="Phage_pRha"/>
    <property type="match status" value="1"/>
</dbReference>
<name>A0ABU5I0F9_9HYPH</name>
<keyword evidence="2" id="KW-1185">Reference proteome</keyword>